<evidence type="ECO:0000313" key="6">
    <source>
        <dbReference type="EMBL" id="RZD17030.1"/>
    </source>
</evidence>
<comment type="similarity">
    <text evidence="1">Belongs to the universal ribosomal protein uS8 family.</text>
</comment>
<accession>A0A519BIE1</accession>
<evidence type="ECO:0000313" key="7">
    <source>
        <dbReference type="Proteomes" id="UP000316562"/>
    </source>
</evidence>
<protein>
    <recommendedName>
        <fullName evidence="4">Small ribosomal subunit protein uS8</fullName>
    </recommendedName>
    <alternativeName>
        <fullName evidence="5">30S ribosomal protein S8</fullName>
    </alternativeName>
</protein>
<proteinExistence type="inferred from homology"/>
<dbReference type="EMBL" id="SGBC01000001">
    <property type="protein sequence ID" value="RZD17030.1"/>
    <property type="molecule type" value="Genomic_DNA"/>
</dbReference>
<evidence type="ECO:0000256" key="3">
    <source>
        <dbReference type="ARBA" id="ARBA00023274"/>
    </source>
</evidence>
<dbReference type="Proteomes" id="UP000316562">
    <property type="component" value="Unassembled WGS sequence"/>
</dbReference>
<dbReference type="GO" id="GO:1990904">
    <property type="term" value="C:ribonucleoprotein complex"/>
    <property type="evidence" value="ECO:0007669"/>
    <property type="project" value="UniProtKB-KW"/>
</dbReference>
<sequence>MHDPISDLIIRIKNASSAGKKSVVIPYSKIKEEICKNLLKNGFIESVAIIDFENIAKKSLEVVLKYTNKKKPLVIEMKVTSTPGLRRYKSVKDIRPYKNGLGIELFTTSKGIISDYECLEKNVGGLSILKIM</sequence>
<dbReference type="NCBIfam" id="NF001109">
    <property type="entry name" value="PRK00136.1"/>
    <property type="match status" value="1"/>
</dbReference>
<dbReference type="Pfam" id="PF00410">
    <property type="entry name" value="Ribosomal_S8"/>
    <property type="match status" value="1"/>
</dbReference>
<evidence type="ECO:0000256" key="1">
    <source>
        <dbReference type="ARBA" id="ARBA00006471"/>
    </source>
</evidence>
<evidence type="ECO:0000256" key="4">
    <source>
        <dbReference type="ARBA" id="ARBA00035258"/>
    </source>
</evidence>
<dbReference type="AlphaFoldDB" id="A0A519BIE1"/>
<dbReference type="GO" id="GO:0006412">
    <property type="term" value="P:translation"/>
    <property type="evidence" value="ECO:0007669"/>
    <property type="project" value="InterPro"/>
</dbReference>
<dbReference type="Gene3D" id="3.30.1490.10">
    <property type="match status" value="1"/>
</dbReference>
<keyword evidence="3" id="KW-0687">Ribonucleoprotein</keyword>
<dbReference type="InterPro" id="IPR000630">
    <property type="entry name" value="Ribosomal_uS8"/>
</dbReference>
<comment type="caution">
    <text evidence="6">The sequence shown here is derived from an EMBL/GenBank/DDBJ whole genome shotgun (WGS) entry which is preliminary data.</text>
</comment>
<dbReference type="Gene3D" id="3.30.1370.30">
    <property type="match status" value="1"/>
</dbReference>
<dbReference type="InterPro" id="IPR035987">
    <property type="entry name" value="Ribosomal_uS8_sf"/>
</dbReference>
<evidence type="ECO:0000256" key="2">
    <source>
        <dbReference type="ARBA" id="ARBA00022980"/>
    </source>
</evidence>
<evidence type="ECO:0000256" key="5">
    <source>
        <dbReference type="ARBA" id="ARBA00035525"/>
    </source>
</evidence>
<gene>
    <name evidence="6" type="ORF">EVJ46_01975</name>
</gene>
<dbReference type="PANTHER" id="PTHR11758">
    <property type="entry name" value="40S RIBOSOMAL PROTEIN S15A"/>
    <property type="match status" value="1"/>
</dbReference>
<name>A0A519BIE1_ACIG2</name>
<dbReference type="GO" id="GO:0005840">
    <property type="term" value="C:ribosome"/>
    <property type="evidence" value="ECO:0007669"/>
    <property type="project" value="UniProtKB-KW"/>
</dbReference>
<organism evidence="6 7">
    <name type="scientific">Acididesulfobacter guangdongensis</name>
    <dbReference type="NCBI Taxonomy" id="2597225"/>
    <lineage>
        <taxon>Bacteria</taxon>
        <taxon>Deltaproteobacteria</taxon>
        <taxon>Candidatus Acidulodesulfobacterales</taxon>
        <taxon>Candidatus Acididesulfobacter</taxon>
    </lineage>
</organism>
<dbReference type="SUPFAM" id="SSF56047">
    <property type="entry name" value="Ribosomal protein S8"/>
    <property type="match status" value="1"/>
</dbReference>
<reference evidence="6 7" key="1">
    <citation type="journal article" date="2019" name="ISME J.">
        <title>Insights into ecological role of a new deltaproteobacterial order Candidatus Acidulodesulfobacterales by metagenomics and metatranscriptomics.</title>
        <authorList>
            <person name="Tan S."/>
            <person name="Liu J."/>
            <person name="Fang Y."/>
            <person name="Hedlund B.P."/>
            <person name="Lian Z.H."/>
            <person name="Huang L.Y."/>
            <person name="Li J.T."/>
            <person name="Huang L.N."/>
            <person name="Li W.J."/>
            <person name="Jiang H.C."/>
            <person name="Dong H.L."/>
            <person name="Shu W.S."/>
        </authorList>
    </citation>
    <scope>NUCLEOTIDE SEQUENCE [LARGE SCALE GENOMIC DNA]</scope>
    <source>
        <strain evidence="6">AP2</strain>
    </source>
</reference>
<dbReference type="GO" id="GO:0003735">
    <property type="term" value="F:structural constituent of ribosome"/>
    <property type="evidence" value="ECO:0007669"/>
    <property type="project" value="InterPro"/>
</dbReference>
<keyword evidence="2 6" id="KW-0689">Ribosomal protein</keyword>